<accession>A0A644SW89</accession>
<reference evidence="1" key="1">
    <citation type="submission" date="2019-08" db="EMBL/GenBank/DDBJ databases">
        <authorList>
            <person name="Kucharzyk K."/>
            <person name="Murdoch R.W."/>
            <person name="Higgins S."/>
            <person name="Loffler F."/>
        </authorList>
    </citation>
    <scope>NUCLEOTIDE SEQUENCE</scope>
</reference>
<evidence type="ECO:0000313" key="1">
    <source>
        <dbReference type="EMBL" id="MPL58875.1"/>
    </source>
</evidence>
<sequence>MRKGCMGDFFPPFCARGHCIHHEPTRRAGYQAYVRWGFYQTKAFGRVPRYRCTSCGKTFSRQTFRLDYYVKRVLSYEAIIQRLCSCESLSAIGRALSASTDTISNRISRAARQALARSSALSAVLNPDEDMVADGFESFCCSQYFPNTITLLVGASSQYVYAIDHVTIRRKGRMTEKQKKRRGMLETRWRAEAGGIEKSFTRIAHEVLRVYAGSKRPWFTLWTDEHPGYARVLAGSPHLSLLVREGVIRHRVVSSRVVRDTKNRLFSVNYLERELRKDLHEHVRETVCFGRNVNRQMERLSVYLHWHNTMKRHRAREGPRSNMEWVSTEGRGEKKGSKGIWEWRAWRSLTELSDAMSETWERRRRTPLLARQDYLPGYACM</sequence>
<gene>
    <name evidence="1" type="ORF">SDC9_04421</name>
</gene>
<protein>
    <recommendedName>
        <fullName evidence="2">IS1 family transposase</fullName>
    </recommendedName>
</protein>
<proteinExistence type="predicted"/>
<name>A0A644SW89_9ZZZZ</name>
<dbReference type="AlphaFoldDB" id="A0A644SW89"/>
<comment type="caution">
    <text evidence="1">The sequence shown here is derived from an EMBL/GenBank/DDBJ whole genome shotgun (WGS) entry which is preliminary data.</text>
</comment>
<organism evidence="1">
    <name type="scientific">bioreactor metagenome</name>
    <dbReference type="NCBI Taxonomy" id="1076179"/>
    <lineage>
        <taxon>unclassified sequences</taxon>
        <taxon>metagenomes</taxon>
        <taxon>ecological metagenomes</taxon>
    </lineage>
</organism>
<dbReference type="EMBL" id="VSSQ01000008">
    <property type="protein sequence ID" value="MPL58875.1"/>
    <property type="molecule type" value="Genomic_DNA"/>
</dbReference>
<evidence type="ECO:0008006" key="2">
    <source>
        <dbReference type="Google" id="ProtNLM"/>
    </source>
</evidence>